<proteinExistence type="predicted"/>
<feature type="region of interest" description="Disordered" evidence="1">
    <location>
        <begin position="31"/>
        <end position="51"/>
    </location>
</feature>
<evidence type="ECO:0000313" key="3">
    <source>
        <dbReference type="Proteomes" id="UP000037510"/>
    </source>
</evidence>
<organism evidence="2 3">
    <name type="scientific">Operophtera brumata</name>
    <name type="common">Winter moth</name>
    <name type="synonym">Phalaena brumata</name>
    <dbReference type="NCBI Taxonomy" id="104452"/>
    <lineage>
        <taxon>Eukaryota</taxon>
        <taxon>Metazoa</taxon>
        <taxon>Ecdysozoa</taxon>
        <taxon>Arthropoda</taxon>
        <taxon>Hexapoda</taxon>
        <taxon>Insecta</taxon>
        <taxon>Pterygota</taxon>
        <taxon>Neoptera</taxon>
        <taxon>Endopterygota</taxon>
        <taxon>Lepidoptera</taxon>
        <taxon>Glossata</taxon>
        <taxon>Ditrysia</taxon>
        <taxon>Geometroidea</taxon>
        <taxon>Geometridae</taxon>
        <taxon>Larentiinae</taxon>
        <taxon>Operophtera</taxon>
    </lineage>
</organism>
<gene>
    <name evidence="2" type="ORF">OBRU01_18024</name>
</gene>
<evidence type="ECO:0000256" key="1">
    <source>
        <dbReference type="SAM" id="MobiDB-lite"/>
    </source>
</evidence>
<dbReference type="Proteomes" id="UP000037510">
    <property type="component" value="Unassembled WGS sequence"/>
</dbReference>
<comment type="caution">
    <text evidence="2">The sequence shown here is derived from an EMBL/GenBank/DDBJ whole genome shotgun (WGS) entry which is preliminary data.</text>
</comment>
<keyword evidence="3" id="KW-1185">Reference proteome</keyword>
<dbReference type="EMBL" id="JTDY01004121">
    <property type="protein sequence ID" value="KOB68575.1"/>
    <property type="molecule type" value="Genomic_DNA"/>
</dbReference>
<accession>A0A0L7KZI3</accession>
<protein>
    <submittedName>
        <fullName evidence="2">Uncharacterized protein</fullName>
    </submittedName>
</protein>
<dbReference type="AlphaFoldDB" id="A0A0L7KZI3"/>
<sequence length="101" mass="10808">MSSPTGLPQQFEPCVASAADRTLGACCGTGASLRAPSEAAPRDAAPIDPSRGDFTMHEYLDAVEHVALRSERRRPHTGRLLRRWRVPPGAQRRGAQGGCAD</sequence>
<name>A0A0L7KZI3_OPEBR</name>
<evidence type="ECO:0000313" key="2">
    <source>
        <dbReference type="EMBL" id="KOB68575.1"/>
    </source>
</evidence>
<reference evidence="2 3" key="1">
    <citation type="journal article" date="2015" name="Genome Biol. Evol.">
        <title>The genome of winter moth (Operophtera brumata) provides a genomic perspective on sexual dimorphism and phenology.</title>
        <authorList>
            <person name="Derks M.F."/>
            <person name="Smit S."/>
            <person name="Salis L."/>
            <person name="Schijlen E."/>
            <person name="Bossers A."/>
            <person name="Mateman C."/>
            <person name="Pijl A.S."/>
            <person name="de Ridder D."/>
            <person name="Groenen M.A."/>
            <person name="Visser M.E."/>
            <person name="Megens H.J."/>
        </authorList>
    </citation>
    <scope>NUCLEOTIDE SEQUENCE [LARGE SCALE GENOMIC DNA]</scope>
    <source>
        <strain evidence="2">WM2013NL</strain>
        <tissue evidence="2">Head and thorax</tissue>
    </source>
</reference>